<evidence type="ECO:0000256" key="1">
    <source>
        <dbReference type="SAM" id="MobiDB-lite"/>
    </source>
</evidence>
<feature type="region of interest" description="Disordered" evidence="1">
    <location>
        <begin position="1"/>
        <end position="28"/>
    </location>
</feature>
<dbReference type="KEGG" id="cdet:87941187"/>
<sequence length="203" mass="22120">MLSSGKKHQQARPQQQQTASGPPAGLMQTAPAPLPSMCGFCGEVGPPCLIGHHCAPAPTSEPRILFLPQQQADGYDARKGNIGPKPHHHHFLLLLPLSLPLQRRHGWAFSRTSPPATSTGPPVLRHGIHFVSATTELPPIRTTERNPSFDSQGSVLLGHGRSPHAIGPAISFNMRLCPKGEENPGSRCWIDVRRRPRVYFQVT</sequence>
<dbReference type="Proteomes" id="UP001322277">
    <property type="component" value="Chromosome 3"/>
</dbReference>
<dbReference type="RefSeq" id="XP_062776894.1">
    <property type="nucleotide sequence ID" value="XM_062920843.1"/>
</dbReference>
<dbReference type="GeneID" id="87941187"/>
<dbReference type="AlphaFoldDB" id="A0AAX4I8N3"/>
<keyword evidence="3" id="KW-1185">Reference proteome</keyword>
<proteinExistence type="predicted"/>
<evidence type="ECO:0000313" key="3">
    <source>
        <dbReference type="Proteomes" id="UP001322277"/>
    </source>
</evidence>
<feature type="compositionally biased region" description="Basic residues" evidence="1">
    <location>
        <begin position="1"/>
        <end position="10"/>
    </location>
</feature>
<gene>
    <name evidence="2" type="ORF">CDEST_04684</name>
</gene>
<evidence type="ECO:0000313" key="2">
    <source>
        <dbReference type="EMBL" id="WQF79670.1"/>
    </source>
</evidence>
<name>A0AAX4I8N3_9PEZI</name>
<organism evidence="2 3">
    <name type="scientific">Colletotrichum destructivum</name>
    <dbReference type="NCBI Taxonomy" id="34406"/>
    <lineage>
        <taxon>Eukaryota</taxon>
        <taxon>Fungi</taxon>
        <taxon>Dikarya</taxon>
        <taxon>Ascomycota</taxon>
        <taxon>Pezizomycotina</taxon>
        <taxon>Sordariomycetes</taxon>
        <taxon>Hypocreomycetidae</taxon>
        <taxon>Glomerellales</taxon>
        <taxon>Glomerellaceae</taxon>
        <taxon>Colletotrichum</taxon>
        <taxon>Colletotrichum destructivum species complex</taxon>
    </lineage>
</organism>
<dbReference type="EMBL" id="CP137307">
    <property type="protein sequence ID" value="WQF79670.1"/>
    <property type="molecule type" value="Genomic_DNA"/>
</dbReference>
<accession>A0AAX4I8N3</accession>
<reference evidence="3" key="1">
    <citation type="journal article" date="2023" name="bioRxiv">
        <title>Complete genome of the Medicago anthracnose fungus, Colletotrichum destructivum, reveals a mini-chromosome-like region within a core chromosome.</title>
        <authorList>
            <person name="Lapalu N."/>
            <person name="Simon A."/>
            <person name="Lu A."/>
            <person name="Plaumann P.-L."/>
            <person name="Amselem J."/>
            <person name="Pigne S."/>
            <person name="Auger A."/>
            <person name="Koch C."/>
            <person name="Dallery J.-F."/>
            <person name="O'Connell R.J."/>
        </authorList>
    </citation>
    <scope>NUCLEOTIDE SEQUENCE [LARGE SCALE GENOMIC DNA]</scope>
    <source>
        <strain evidence="3">CBS 520.97</strain>
    </source>
</reference>
<protein>
    <submittedName>
        <fullName evidence="2">Uncharacterized protein</fullName>
    </submittedName>
</protein>